<feature type="transmembrane region" description="Helical" evidence="1">
    <location>
        <begin position="7"/>
        <end position="40"/>
    </location>
</feature>
<evidence type="ECO:0000256" key="1">
    <source>
        <dbReference type="SAM" id="Phobius"/>
    </source>
</evidence>
<keyword evidence="1" id="KW-0812">Transmembrane</keyword>
<dbReference type="RefSeq" id="WP_395577910.1">
    <property type="nucleotide sequence ID" value="NZ_JAVCQK010000491.1"/>
</dbReference>
<protein>
    <recommendedName>
        <fullName evidence="4">NADH dehydrogenase subunit 6</fullName>
    </recommendedName>
</protein>
<organism evidence="2 3">
    <name type="scientific">Pseudomonas syringae pv. tagetis</name>
    <dbReference type="NCBI Taxonomy" id="129140"/>
    <lineage>
        <taxon>Bacteria</taxon>
        <taxon>Pseudomonadati</taxon>
        <taxon>Pseudomonadota</taxon>
        <taxon>Gammaproteobacteria</taxon>
        <taxon>Pseudomonadales</taxon>
        <taxon>Pseudomonadaceae</taxon>
        <taxon>Pseudomonas</taxon>
    </lineage>
</organism>
<evidence type="ECO:0000313" key="3">
    <source>
        <dbReference type="Proteomes" id="UP001610657"/>
    </source>
</evidence>
<evidence type="ECO:0000313" key="2">
    <source>
        <dbReference type="EMBL" id="MFH7519187.1"/>
    </source>
</evidence>
<evidence type="ECO:0008006" key="4">
    <source>
        <dbReference type="Google" id="ProtNLM"/>
    </source>
</evidence>
<proteinExistence type="predicted"/>
<keyword evidence="1" id="KW-1133">Transmembrane helix</keyword>
<comment type="caution">
    <text evidence="2">The sequence shown here is derived from an EMBL/GenBank/DDBJ whole genome shotgun (WGS) entry which is preliminary data.</text>
</comment>
<accession>A0ABW7NWC9</accession>
<gene>
    <name evidence="2" type="ORF">RA271_29135</name>
</gene>
<feature type="transmembrane region" description="Helical" evidence="1">
    <location>
        <begin position="46"/>
        <end position="63"/>
    </location>
</feature>
<reference evidence="2 3" key="1">
    <citation type="submission" date="2023-08" db="EMBL/GenBank/DDBJ databases">
        <title>Genomic and mutational analysis of Pseudomonas syringae pv. tagetis EB037 pathogenicity on sunflower.</title>
        <authorList>
            <person name="Maul J.E."/>
        </authorList>
    </citation>
    <scope>NUCLEOTIDE SEQUENCE [LARGE SCALE GENOMIC DNA]</scope>
    <source>
        <strain evidence="2 3">EB037_T1</strain>
    </source>
</reference>
<keyword evidence="1" id="KW-0472">Membrane</keyword>
<dbReference type="Proteomes" id="UP001610657">
    <property type="component" value="Unassembled WGS sequence"/>
</dbReference>
<sequence>MVFVDGVFWFVVLLFFLCVCVVFFVVFGFGGCFLGCLFFFSLGGGPSGGFVWFLGALVVCLGGT</sequence>
<feature type="non-terminal residue" evidence="2">
    <location>
        <position position="64"/>
    </location>
</feature>
<keyword evidence="3" id="KW-1185">Reference proteome</keyword>
<dbReference type="EMBL" id="JAVCQK010000491">
    <property type="protein sequence ID" value="MFH7519187.1"/>
    <property type="molecule type" value="Genomic_DNA"/>
</dbReference>
<name>A0ABW7NWC9_9PSED</name>